<dbReference type="GO" id="GO:0004843">
    <property type="term" value="F:cysteine-type deubiquitinase activity"/>
    <property type="evidence" value="ECO:0007669"/>
    <property type="project" value="UniProtKB-EC"/>
</dbReference>
<dbReference type="GeneID" id="85311394"/>
<evidence type="ECO:0000256" key="4">
    <source>
        <dbReference type="ARBA" id="ARBA00022670"/>
    </source>
</evidence>
<dbReference type="EC" id="3.4.19.12" evidence="3"/>
<keyword evidence="12" id="KW-1185">Reference proteome</keyword>
<dbReference type="AlphaFoldDB" id="A0AAJ0BXH9"/>
<feature type="compositionally biased region" description="Basic and acidic residues" evidence="8">
    <location>
        <begin position="588"/>
        <end position="601"/>
    </location>
</feature>
<keyword evidence="7" id="KW-0788">Thiol protease</keyword>
<dbReference type="PANTHER" id="PTHR24006">
    <property type="entry name" value="UBIQUITIN CARBOXYL-TERMINAL HYDROLASE"/>
    <property type="match status" value="1"/>
</dbReference>
<evidence type="ECO:0000256" key="5">
    <source>
        <dbReference type="ARBA" id="ARBA00022786"/>
    </source>
</evidence>
<dbReference type="InterPro" id="IPR018200">
    <property type="entry name" value="USP_CS"/>
</dbReference>
<comment type="similarity">
    <text evidence="2">Belongs to the peptidase C19 family.</text>
</comment>
<keyword evidence="9" id="KW-0472">Membrane</keyword>
<dbReference type="PANTHER" id="PTHR24006:SF888">
    <property type="entry name" value="UBIQUITIN CARBOXYL-TERMINAL HYDROLASE 30"/>
    <property type="match status" value="1"/>
</dbReference>
<feature type="domain" description="USP" evidence="10">
    <location>
        <begin position="154"/>
        <end position="646"/>
    </location>
</feature>
<dbReference type="InterPro" id="IPR038765">
    <property type="entry name" value="Papain-like_cys_pep_sf"/>
</dbReference>
<organism evidence="11 12">
    <name type="scientific">Phialemonium atrogriseum</name>
    <dbReference type="NCBI Taxonomy" id="1093897"/>
    <lineage>
        <taxon>Eukaryota</taxon>
        <taxon>Fungi</taxon>
        <taxon>Dikarya</taxon>
        <taxon>Ascomycota</taxon>
        <taxon>Pezizomycotina</taxon>
        <taxon>Sordariomycetes</taxon>
        <taxon>Sordariomycetidae</taxon>
        <taxon>Cephalothecales</taxon>
        <taxon>Cephalothecaceae</taxon>
        <taxon>Phialemonium</taxon>
    </lineage>
</organism>
<dbReference type="InterPro" id="IPR001394">
    <property type="entry name" value="Peptidase_C19_UCH"/>
</dbReference>
<evidence type="ECO:0000256" key="3">
    <source>
        <dbReference type="ARBA" id="ARBA00012759"/>
    </source>
</evidence>
<evidence type="ECO:0000259" key="10">
    <source>
        <dbReference type="PROSITE" id="PS50235"/>
    </source>
</evidence>
<feature type="region of interest" description="Disordered" evidence="8">
    <location>
        <begin position="559"/>
        <end position="616"/>
    </location>
</feature>
<reference evidence="11" key="1">
    <citation type="submission" date="2023-06" db="EMBL/GenBank/DDBJ databases">
        <title>Genome-scale phylogeny and comparative genomics of the fungal order Sordariales.</title>
        <authorList>
            <consortium name="Lawrence Berkeley National Laboratory"/>
            <person name="Hensen N."/>
            <person name="Bonometti L."/>
            <person name="Westerberg I."/>
            <person name="Brannstrom I.O."/>
            <person name="Guillou S."/>
            <person name="Cros-Aarteil S."/>
            <person name="Calhoun S."/>
            <person name="Haridas S."/>
            <person name="Kuo A."/>
            <person name="Mondo S."/>
            <person name="Pangilinan J."/>
            <person name="Riley R."/>
            <person name="Labutti K."/>
            <person name="Andreopoulos B."/>
            <person name="Lipzen A."/>
            <person name="Chen C."/>
            <person name="Yanf M."/>
            <person name="Daum C."/>
            <person name="Ng V."/>
            <person name="Clum A."/>
            <person name="Steindorff A."/>
            <person name="Ohm R."/>
            <person name="Martin F."/>
            <person name="Silar P."/>
            <person name="Natvig D."/>
            <person name="Lalanne C."/>
            <person name="Gautier V."/>
            <person name="Ament-Velasquez S.L."/>
            <person name="Kruys A."/>
            <person name="Hutchinson M.I."/>
            <person name="Powell A.J."/>
            <person name="Barry K."/>
            <person name="Miller A.N."/>
            <person name="Grigoriev I.V."/>
            <person name="Debuchy R."/>
            <person name="Gladieux P."/>
            <person name="Thoren M.H."/>
            <person name="Johannesson H."/>
        </authorList>
    </citation>
    <scope>NUCLEOTIDE SEQUENCE</scope>
    <source>
        <strain evidence="11">8032-3</strain>
    </source>
</reference>
<keyword evidence="5" id="KW-0833">Ubl conjugation pathway</keyword>
<dbReference type="RefSeq" id="XP_060282333.1">
    <property type="nucleotide sequence ID" value="XM_060428207.1"/>
</dbReference>
<gene>
    <name evidence="11" type="ORF">QBC33DRAFT_541881</name>
</gene>
<keyword evidence="6 11" id="KW-0378">Hydrolase</keyword>
<dbReference type="CDD" id="cd02662">
    <property type="entry name" value="Peptidase_C19F"/>
    <property type="match status" value="1"/>
</dbReference>
<comment type="caution">
    <text evidence="11">The sequence shown here is derived from an EMBL/GenBank/DDBJ whole genome shotgun (WGS) entry which is preliminary data.</text>
</comment>
<keyword evidence="4" id="KW-0645">Protease</keyword>
<evidence type="ECO:0000313" key="12">
    <source>
        <dbReference type="Proteomes" id="UP001244011"/>
    </source>
</evidence>
<protein>
    <recommendedName>
        <fullName evidence="3">ubiquitinyl hydrolase 1</fullName>
        <ecNumber evidence="3">3.4.19.12</ecNumber>
    </recommendedName>
</protein>
<dbReference type="PROSITE" id="PS50235">
    <property type="entry name" value="USP_3"/>
    <property type="match status" value="1"/>
</dbReference>
<dbReference type="EMBL" id="MU839012">
    <property type="protein sequence ID" value="KAK1766120.1"/>
    <property type="molecule type" value="Genomic_DNA"/>
</dbReference>
<evidence type="ECO:0000256" key="2">
    <source>
        <dbReference type="ARBA" id="ARBA00009085"/>
    </source>
</evidence>
<evidence type="ECO:0000256" key="6">
    <source>
        <dbReference type="ARBA" id="ARBA00022801"/>
    </source>
</evidence>
<keyword evidence="9" id="KW-0812">Transmembrane</keyword>
<dbReference type="Gene3D" id="3.90.70.10">
    <property type="entry name" value="Cysteine proteinases"/>
    <property type="match status" value="1"/>
</dbReference>
<dbReference type="GO" id="GO:0005634">
    <property type="term" value="C:nucleus"/>
    <property type="evidence" value="ECO:0007669"/>
    <property type="project" value="TreeGrafter"/>
</dbReference>
<evidence type="ECO:0000256" key="8">
    <source>
        <dbReference type="SAM" id="MobiDB-lite"/>
    </source>
</evidence>
<sequence length="731" mass="80182">MNSDTKRILSQFDSYDDPGIYPGYYSSDRLIDRLFHPTVLISVVVIGLAIYYQRASQNGELRPLLELLWDRFVHIIPARLLYAIDNWLNPPLFPTPMLQTRSRTHAAKSEVLRRVLGMDGPGGIMTSMSQAGRRSLSSLAGGLSGTKGYSDTPPGLGNWDNSCYQNSILQSLVALKPLPPYLASSVAGRAQGRLNTTMVDALRDLLGDLNDESNNGKTLWTPSILKNMSTWQQQDAQEYFSKLLDEMDKEMAKAARAMQKPAGLVFDLTSDETTASQHSDDSGYQSLSNHSKAGAELRPLRNPLEGLAAQRVACTACGYSEGLSMIPFNCLTLSLGTDKNEHDLYERLDSYTKVESIPGVDCAKCTLLKFRKMINIIIERSQNAGTSEKDFPEPFARLRAIDDALEEDDFDDKTLSEGCKIPPQQRVSSTKTKQAVIARAPQSLAIHMNRSVFDESTGFMFKNPAAVRFPMTLDLGPWCLGSADRLTGHIGETAVDPVDEKVVLGAKDEEQWLLDPRVSMVAGDKHPSKITGPIYELRAVITHYGQHENGHYVCYRRHPRSSHPCGGEPPQLRSEDDWDGVNSLDGKTSFEHDGPDSDAPRQAEPQDTEEEPPSQWWRLSDQDVTVADEETVLRQGGVFMLFYDCVDPSSVVMSDEDALADTVMLHGGLVKPGVGVKEATGVSKGGGSESAHAPRSAKFAASKTATVGGDDEVLERARGAPLPLESDDDGL</sequence>
<dbReference type="SUPFAM" id="SSF54001">
    <property type="entry name" value="Cysteine proteinases"/>
    <property type="match status" value="1"/>
</dbReference>
<dbReference type="GO" id="GO:0016579">
    <property type="term" value="P:protein deubiquitination"/>
    <property type="evidence" value="ECO:0007669"/>
    <property type="project" value="InterPro"/>
</dbReference>
<dbReference type="GO" id="GO:0005829">
    <property type="term" value="C:cytosol"/>
    <property type="evidence" value="ECO:0007669"/>
    <property type="project" value="TreeGrafter"/>
</dbReference>
<evidence type="ECO:0000256" key="7">
    <source>
        <dbReference type="ARBA" id="ARBA00022807"/>
    </source>
</evidence>
<dbReference type="GO" id="GO:0006508">
    <property type="term" value="P:proteolysis"/>
    <property type="evidence" value="ECO:0007669"/>
    <property type="project" value="UniProtKB-KW"/>
</dbReference>
<dbReference type="InterPro" id="IPR050164">
    <property type="entry name" value="Peptidase_C19"/>
</dbReference>
<evidence type="ECO:0000313" key="11">
    <source>
        <dbReference type="EMBL" id="KAK1766120.1"/>
    </source>
</evidence>
<evidence type="ECO:0000256" key="9">
    <source>
        <dbReference type="SAM" id="Phobius"/>
    </source>
</evidence>
<comment type="catalytic activity">
    <reaction evidence="1">
        <text>Thiol-dependent hydrolysis of ester, thioester, amide, peptide and isopeptide bonds formed by the C-terminal Gly of ubiquitin (a 76-residue protein attached to proteins as an intracellular targeting signal).</text>
        <dbReference type="EC" id="3.4.19.12"/>
    </reaction>
</comment>
<proteinExistence type="inferred from homology"/>
<dbReference type="Pfam" id="PF00443">
    <property type="entry name" value="UCH"/>
    <property type="match status" value="1"/>
</dbReference>
<evidence type="ECO:0000256" key="1">
    <source>
        <dbReference type="ARBA" id="ARBA00000707"/>
    </source>
</evidence>
<accession>A0AAJ0BXH9</accession>
<keyword evidence="9" id="KW-1133">Transmembrane helix</keyword>
<name>A0AAJ0BXH9_9PEZI</name>
<feature type="transmembrane region" description="Helical" evidence="9">
    <location>
        <begin position="34"/>
        <end position="52"/>
    </location>
</feature>
<dbReference type="Proteomes" id="UP001244011">
    <property type="component" value="Unassembled WGS sequence"/>
</dbReference>
<dbReference type="PROSITE" id="PS00973">
    <property type="entry name" value="USP_2"/>
    <property type="match status" value="1"/>
</dbReference>
<feature type="region of interest" description="Disordered" evidence="8">
    <location>
        <begin position="680"/>
        <end position="731"/>
    </location>
</feature>
<feature type="region of interest" description="Disordered" evidence="8">
    <location>
        <begin position="271"/>
        <end position="291"/>
    </location>
</feature>
<dbReference type="InterPro" id="IPR028889">
    <property type="entry name" value="USP"/>
</dbReference>